<keyword evidence="1" id="KW-0175">Coiled coil</keyword>
<gene>
    <name evidence="3" type="ORF">QBC34DRAFT_397849</name>
</gene>
<dbReference type="EMBL" id="MU865923">
    <property type="protein sequence ID" value="KAK4452573.1"/>
    <property type="molecule type" value="Genomic_DNA"/>
</dbReference>
<feature type="region of interest" description="Disordered" evidence="2">
    <location>
        <begin position="500"/>
        <end position="519"/>
    </location>
</feature>
<reference evidence="3" key="2">
    <citation type="submission" date="2023-05" db="EMBL/GenBank/DDBJ databases">
        <authorList>
            <consortium name="Lawrence Berkeley National Laboratory"/>
            <person name="Steindorff A."/>
            <person name="Hensen N."/>
            <person name="Bonometti L."/>
            <person name="Westerberg I."/>
            <person name="Brannstrom I.O."/>
            <person name="Guillou S."/>
            <person name="Cros-Aarteil S."/>
            <person name="Calhoun S."/>
            <person name="Haridas S."/>
            <person name="Kuo A."/>
            <person name="Mondo S."/>
            <person name="Pangilinan J."/>
            <person name="Riley R."/>
            <person name="Labutti K."/>
            <person name="Andreopoulos B."/>
            <person name="Lipzen A."/>
            <person name="Chen C."/>
            <person name="Yanf M."/>
            <person name="Daum C."/>
            <person name="Ng V."/>
            <person name="Clum A."/>
            <person name="Ohm R."/>
            <person name="Martin F."/>
            <person name="Silar P."/>
            <person name="Natvig D."/>
            <person name="Lalanne C."/>
            <person name="Gautier V."/>
            <person name="Ament-Velasquez S.L."/>
            <person name="Kruys A."/>
            <person name="Hutchinson M.I."/>
            <person name="Powell A.J."/>
            <person name="Barry K."/>
            <person name="Miller A.N."/>
            <person name="Grigoriev I.V."/>
            <person name="Debuchy R."/>
            <person name="Gladieux P."/>
            <person name="Thoren M.H."/>
            <person name="Johannesson H."/>
        </authorList>
    </citation>
    <scope>NUCLEOTIDE SEQUENCE</scope>
    <source>
        <strain evidence="3">PSN243</strain>
    </source>
</reference>
<dbReference type="AlphaFoldDB" id="A0AAV9GV93"/>
<feature type="region of interest" description="Disordered" evidence="2">
    <location>
        <begin position="304"/>
        <end position="397"/>
    </location>
</feature>
<organism evidence="3 4">
    <name type="scientific">Podospora aff. communis PSN243</name>
    <dbReference type="NCBI Taxonomy" id="3040156"/>
    <lineage>
        <taxon>Eukaryota</taxon>
        <taxon>Fungi</taxon>
        <taxon>Dikarya</taxon>
        <taxon>Ascomycota</taxon>
        <taxon>Pezizomycotina</taxon>
        <taxon>Sordariomycetes</taxon>
        <taxon>Sordariomycetidae</taxon>
        <taxon>Sordariales</taxon>
        <taxon>Podosporaceae</taxon>
        <taxon>Podospora</taxon>
    </lineage>
</organism>
<keyword evidence="4" id="KW-1185">Reference proteome</keyword>
<evidence type="ECO:0000313" key="3">
    <source>
        <dbReference type="EMBL" id="KAK4452573.1"/>
    </source>
</evidence>
<feature type="coiled-coil region" evidence="1">
    <location>
        <begin position="30"/>
        <end position="186"/>
    </location>
</feature>
<evidence type="ECO:0000313" key="4">
    <source>
        <dbReference type="Proteomes" id="UP001321760"/>
    </source>
</evidence>
<feature type="region of interest" description="Disordered" evidence="2">
    <location>
        <begin position="602"/>
        <end position="655"/>
    </location>
</feature>
<reference evidence="3" key="1">
    <citation type="journal article" date="2023" name="Mol. Phylogenet. Evol.">
        <title>Genome-scale phylogeny and comparative genomics of the fungal order Sordariales.</title>
        <authorList>
            <person name="Hensen N."/>
            <person name="Bonometti L."/>
            <person name="Westerberg I."/>
            <person name="Brannstrom I.O."/>
            <person name="Guillou S."/>
            <person name="Cros-Aarteil S."/>
            <person name="Calhoun S."/>
            <person name="Haridas S."/>
            <person name="Kuo A."/>
            <person name="Mondo S."/>
            <person name="Pangilinan J."/>
            <person name="Riley R."/>
            <person name="LaButti K."/>
            <person name="Andreopoulos B."/>
            <person name="Lipzen A."/>
            <person name="Chen C."/>
            <person name="Yan M."/>
            <person name="Daum C."/>
            <person name="Ng V."/>
            <person name="Clum A."/>
            <person name="Steindorff A."/>
            <person name="Ohm R.A."/>
            <person name="Martin F."/>
            <person name="Silar P."/>
            <person name="Natvig D.O."/>
            <person name="Lalanne C."/>
            <person name="Gautier V."/>
            <person name="Ament-Velasquez S.L."/>
            <person name="Kruys A."/>
            <person name="Hutchinson M.I."/>
            <person name="Powell A.J."/>
            <person name="Barry K."/>
            <person name="Miller A.N."/>
            <person name="Grigoriev I.V."/>
            <person name="Debuchy R."/>
            <person name="Gladieux P."/>
            <person name="Hiltunen Thoren M."/>
            <person name="Johannesson H."/>
        </authorList>
    </citation>
    <scope>NUCLEOTIDE SEQUENCE</scope>
    <source>
        <strain evidence="3">PSN243</strain>
    </source>
</reference>
<feature type="coiled-coil region" evidence="1">
    <location>
        <begin position="227"/>
        <end position="261"/>
    </location>
</feature>
<feature type="compositionally biased region" description="Polar residues" evidence="2">
    <location>
        <begin position="675"/>
        <end position="690"/>
    </location>
</feature>
<accession>A0AAV9GV93</accession>
<dbReference type="Proteomes" id="UP001321760">
    <property type="component" value="Unassembled WGS sequence"/>
</dbReference>
<feature type="compositionally biased region" description="Low complexity" evidence="2">
    <location>
        <begin position="643"/>
        <end position="655"/>
    </location>
</feature>
<proteinExistence type="predicted"/>
<feature type="region of interest" description="Disordered" evidence="2">
    <location>
        <begin position="675"/>
        <end position="696"/>
    </location>
</feature>
<feature type="compositionally biased region" description="Low complexity" evidence="2">
    <location>
        <begin position="378"/>
        <end position="387"/>
    </location>
</feature>
<evidence type="ECO:0000256" key="1">
    <source>
        <dbReference type="SAM" id="Coils"/>
    </source>
</evidence>
<name>A0AAV9GV93_9PEZI</name>
<sequence>MMALPDDCPLRRTKPEDCAPSLTFALQTLLARHEAYMASAERDRVELTARIELLEHENTVLETKNRLAVDENQHLREELEQLNDTVKDADTRIEALEATLRDSMREVRRLESAAERAVNLERQIAILEEEQVTLQNTLVHTQEEARTAMFRWRQAERGINDLQEQLERMEKEARQEREKHVEVIGRMERQRVMEKELNTAAGRLKGAAAVRSMTDSKNGGGVVSHFVRDLLQDNANLQLGMAELRELLMSSNDEIQMLREQLMYHQPLVGHDISSPSTLRAELEQKEPPTPPRVSQELHIHHHYHVTHKPEIKKPRRKRQGITAGTFTPPHISAPTTPMSHAMQRWQRHGSLPTSPRHDGSGVEVPPNGRWSIVSDTPSEFTSSSVPSSPPSNPRNSIFDRGIMELSLPNSPTTSVDPMSPAWRASHHKRPSEVSARSITAPSAFPNLGPQSYSQPHPLTKLIPEENITEERTAPYTTDDVPDLTRAVPSADDTTIETASTDAEEHDHFNPQVHRSPQRLRRMVSHESIMSLSNGMDIHTLKARPSQLTLRPLGLTAAGTNVSSVTARPTIAKADTDGKRSSLFLRDNLVSVGLGLPLPKGRGGGRVVSNPVRSETMDTAPRSHPTKTLSRLVSWRPWGGGSTTSTPSARTSPMASPAMSATTEIHISATALSSPTVSHASPQGSLSSAGTFRAPGINQPGGIPGFHEYFAAHQRRGAPSKVSVDNLRQVQEAMREVLEEE</sequence>
<protein>
    <submittedName>
        <fullName evidence="3">Uncharacterized protein</fullName>
    </submittedName>
</protein>
<evidence type="ECO:0000256" key="2">
    <source>
        <dbReference type="SAM" id="MobiDB-lite"/>
    </source>
</evidence>
<comment type="caution">
    <text evidence="3">The sequence shown here is derived from an EMBL/GenBank/DDBJ whole genome shotgun (WGS) entry which is preliminary data.</text>
</comment>